<dbReference type="PANTHER" id="PTHR10404">
    <property type="entry name" value="N-ACETYLATED-ALPHA-LINKED ACIDIC DIPEPTIDASE"/>
    <property type="match status" value="1"/>
</dbReference>
<comment type="caution">
    <text evidence="2">The sequence shown here is derived from an EMBL/GenBank/DDBJ whole genome shotgun (WGS) entry which is preliminary data.</text>
</comment>
<dbReference type="InterPro" id="IPR039373">
    <property type="entry name" value="Peptidase_M28B"/>
</dbReference>
<evidence type="ECO:0000313" key="3">
    <source>
        <dbReference type="Proteomes" id="UP000015347"/>
    </source>
</evidence>
<proteinExistence type="predicted"/>
<dbReference type="HOGENOM" id="CLU_034445_0_0_5"/>
<dbReference type="OrthoDB" id="9769665at2"/>
<dbReference type="eggNOG" id="COG2234">
    <property type="taxonomic scope" value="Bacteria"/>
</dbReference>
<dbReference type="SUPFAM" id="SSF53187">
    <property type="entry name" value="Zn-dependent exopeptidases"/>
    <property type="match status" value="1"/>
</dbReference>
<gene>
    <name evidence="2" type="ORF">Salmuc_03678</name>
</gene>
<dbReference type="RefSeq" id="WP_020038806.1">
    <property type="nucleotide sequence ID" value="NZ_KE557277.1"/>
</dbReference>
<dbReference type="EMBL" id="APVH01000032">
    <property type="protein sequence ID" value="EPX80362.1"/>
    <property type="molecule type" value="Genomic_DNA"/>
</dbReference>
<dbReference type="Gene3D" id="3.50.30.30">
    <property type="match status" value="1"/>
</dbReference>
<keyword evidence="3" id="KW-1185">Reference proteome</keyword>
<dbReference type="AlphaFoldDB" id="S9QKP0"/>
<dbReference type="SUPFAM" id="SSF52025">
    <property type="entry name" value="PA domain"/>
    <property type="match status" value="1"/>
</dbReference>
<dbReference type="Gene3D" id="3.40.630.10">
    <property type="entry name" value="Zn peptidases"/>
    <property type="match status" value="1"/>
</dbReference>
<name>S9QKP0_9RHOB</name>
<organism evidence="2 3">
    <name type="scientific">Salipiger mucosus DSM 16094</name>
    <dbReference type="NCBI Taxonomy" id="1123237"/>
    <lineage>
        <taxon>Bacteria</taxon>
        <taxon>Pseudomonadati</taxon>
        <taxon>Pseudomonadota</taxon>
        <taxon>Alphaproteobacteria</taxon>
        <taxon>Rhodobacterales</taxon>
        <taxon>Roseobacteraceae</taxon>
        <taxon>Salipiger</taxon>
    </lineage>
</organism>
<dbReference type="InterPro" id="IPR007484">
    <property type="entry name" value="Peptidase_M28"/>
</dbReference>
<feature type="domain" description="Peptidase M28" evidence="1">
    <location>
        <begin position="223"/>
        <end position="417"/>
    </location>
</feature>
<protein>
    <recommendedName>
        <fullName evidence="1">Peptidase M28 domain-containing protein</fullName>
    </recommendedName>
</protein>
<dbReference type="Proteomes" id="UP000015347">
    <property type="component" value="Unassembled WGS sequence"/>
</dbReference>
<dbReference type="InterPro" id="IPR046450">
    <property type="entry name" value="PA_dom_sf"/>
</dbReference>
<dbReference type="STRING" id="1123237.Salmuc_03678"/>
<dbReference type="Pfam" id="PF04389">
    <property type="entry name" value="Peptidase_M28"/>
    <property type="match status" value="1"/>
</dbReference>
<dbReference type="PANTHER" id="PTHR10404:SF46">
    <property type="entry name" value="VACUOLAR PROTEIN SORTING-ASSOCIATED PROTEIN 70"/>
    <property type="match status" value="1"/>
</dbReference>
<sequence>MLEKILNAVSRETLVEDTRYLAEECPMRLAGSEMERKAASYIEKRFNEIGVPITLHELDGYVSFPHSARLEVLSPEHRVIEANAFAQAQPTPPDGLEADIVFVGAGGLDDYEGVEAEGKITLAELSYAPPRPEKVRIATEKGAIGQIMMNWGLPEHGTVPMGTCKPVWGNPTPATVGTMPQIPAIGISRADGNWLAELAARGPVKVRIHCDTENRWGKIVQPVARIEGTEEAENFVLVAGHYDAWAEGATDNATGNAVMIEMARILNENRDKLRRSVVFSFWAAHESGIMEGSSWFVDRFWDDLRSNCVATMNIDSQGMVDATELRCDAAPELSDFAADMAKEVLGIDDAHPRPLSRTGDQSFFGIGIPSMYLANQHPKAMQELWRGATLGWWYHSVKDTMEVVDPEILERGARVNLGAAFELARRPVLPMNHAVTAERIAARLEALSGYDVGIDLAGLAERAGRLGGRIDALVSLRDGAAHANDPETTHLCNAAMMRLSRTLTPMTGTVAGSWEQDTYGLSSLKTVLPGLFEVPAMAAAGPDSDYFKLQWTQTVRQRNRAADTLDSAIELIDGVLARVAADKAA</sequence>
<accession>S9QKP0</accession>
<reference evidence="3" key="1">
    <citation type="journal article" date="2014" name="Stand. Genomic Sci.">
        <title>Genome sequence of the exopolysaccharide-producing Salipiger mucosus type strain (DSM 16094(T)), a moderately halophilic member of the Roseobacter clade.</title>
        <authorList>
            <person name="Riedel T."/>
            <person name="Spring S."/>
            <person name="Fiebig A."/>
            <person name="Petersen J."/>
            <person name="Kyrpides N.C."/>
            <person name="Goker M."/>
            <person name="Klenk H.P."/>
        </authorList>
    </citation>
    <scope>NUCLEOTIDE SEQUENCE [LARGE SCALE GENOMIC DNA]</scope>
    <source>
        <strain evidence="3">DSM 16094</strain>
    </source>
</reference>
<evidence type="ECO:0000313" key="2">
    <source>
        <dbReference type="EMBL" id="EPX80362.1"/>
    </source>
</evidence>
<evidence type="ECO:0000259" key="1">
    <source>
        <dbReference type="Pfam" id="PF04389"/>
    </source>
</evidence>